<dbReference type="PROSITE" id="PS00216">
    <property type="entry name" value="SUGAR_TRANSPORT_1"/>
    <property type="match status" value="1"/>
</dbReference>
<dbReference type="Proteomes" id="UP000003963">
    <property type="component" value="Unassembled WGS sequence"/>
</dbReference>
<evidence type="ECO:0000256" key="1">
    <source>
        <dbReference type="ARBA" id="ARBA00004651"/>
    </source>
</evidence>
<feature type="transmembrane region" description="Helical" evidence="10">
    <location>
        <begin position="169"/>
        <end position="187"/>
    </location>
</feature>
<dbReference type="PROSITE" id="PS00217">
    <property type="entry name" value="SUGAR_TRANSPORT_2"/>
    <property type="match status" value="1"/>
</dbReference>
<feature type="transmembrane region" description="Helical" evidence="10">
    <location>
        <begin position="269"/>
        <end position="288"/>
    </location>
</feature>
<feature type="transmembrane region" description="Helical" evidence="10">
    <location>
        <begin position="391"/>
        <end position="410"/>
    </location>
</feature>
<dbReference type="PANTHER" id="PTHR43528:SF1">
    <property type="entry name" value="ALPHA-KETOGLUTARATE PERMEASE"/>
    <property type="match status" value="1"/>
</dbReference>
<evidence type="ECO:0000313" key="13">
    <source>
        <dbReference type="Proteomes" id="UP000003963"/>
    </source>
</evidence>
<keyword evidence="4" id="KW-1003">Cell membrane</keyword>
<comment type="subcellular location">
    <subcellularLocation>
        <location evidence="1">Cell membrane</location>
        <topology evidence="1">Multi-pass membrane protein</topology>
    </subcellularLocation>
</comment>
<feature type="domain" description="Major facilitator superfamily (MFS) profile" evidence="11">
    <location>
        <begin position="97"/>
        <end position="504"/>
    </location>
</feature>
<feature type="transmembrane region" description="Helical" evidence="10">
    <location>
        <begin position="483"/>
        <end position="503"/>
    </location>
</feature>
<feature type="transmembrane region" description="Helical" evidence="10">
    <location>
        <begin position="358"/>
        <end position="379"/>
    </location>
</feature>
<feature type="region of interest" description="Disordered" evidence="9">
    <location>
        <begin position="1"/>
        <end position="28"/>
    </location>
</feature>
<dbReference type="InterPro" id="IPR036259">
    <property type="entry name" value="MFS_trans_sf"/>
</dbReference>
<dbReference type="HOGENOM" id="CLU_001265_39_0_11"/>
<dbReference type="GO" id="GO:0005886">
    <property type="term" value="C:plasma membrane"/>
    <property type="evidence" value="ECO:0007669"/>
    <property type="project" value="UniProtKB-SubCell"/>
</dbReference>
<dbReference type="AlphaFoldDB" id="D9WMK8"/>
<evidence type="ECO:0000256" key="10">
    <source>
        <dbReference type="SAM" id="Phobius"/>
    </source>
</evidence>
<evidence type="ECO:0000256" key="9">
    <source>
        <dbReference type="SAM" id="MobiDB-lite"/>
    </source>
</evidence>
<feature type="transmembrane region" description="Helical" evidence="10">
    <location>
        <begin position="324"/>
        <end position="346"/>
    </location>
</feature>
<proteinExistence type="inferred from homology"/>
<evidence type="ECO:0000313" key="12">
    <source>
        <dbReference type="EMBL" id="EFL27874.1"/>
    </source>
</evidence>
<gene>
    <name evidence="12" type="ORF">SSOG_07588</name>
</gene>
<feature type="transmembrane region" description="Helical" evidence="10">
    <location>
        <begin position="455"/>
        <end position="477"/>
    </location>
</feature>
<dbReference type="InterPro" id="IPR011701">
    <property type="entry name" value="MFS"/>
</dbReference>
<feature type="transmembrane region" description="Helical" evidence="10">
    <location>
        <begin position="235"/>
        <end position="257"/>
    </location>
</feature>
<dbReference type="SUPFAM" id="SSF103473">
    <property type="entry name" value="MFS general substrate transporter"/>
    <property type="match status" value="1"/>
</dbReference>
<keyword evidence="8 10" id="KW-0472">Membrane</keyword>
<evidence type="ECO:0000256" key="3">
    <source>
        <dbReference type="ARBA" id="ARBA00022448"/>
    </source>
</evidence>
<protein>
    <submittedName>
        <fullName evidence="12">MHS family metabolite MFS transporter</fullName>
    </submittedName>
</protein>
<evidence type="ECO:0000256" key="5">
    <source>
        <dbReference type="ARBA" id="ARBA00022692"/>
    </source>
</evidence>
<dbReference type="Pfam" id="PF07690">
    <property type="entry name" value="MFS_1"/>
    <property type="match status" value="1"/>
</dbReference>
<dbReference type="InterPro" id="IPR020846">
    <property type="entry name" value="MFS_dom"/>
</dbReference>
<evidence type="ECO:0000259" key="11">
    <source>
        <dbReference type="PROSITE" id="PS50850"/>
    </source>
</evidence>
<reference evidence="12 13" key="1">
    <citation type="submission" date="2009-02" db="EMBL/GenBank/DDBJ databases">
        <title>Annotation of Streptomyces hygroscopicus strain ATCC 53653.</title>
        <authorList>
            <consortium name="The Broad Institute Genome Sequencing Platform"/>
            <consortium name="Broad Institute Microbial Sequencing Center"/>
            <person name="Fischbach M."/>
            <person name="Godfrey P."/>
            <person name="Ward D."/>
            <person name="Young S."/>
            <person name="Zeng Q."/>
            <person name="Koehrsen M."/>
            <person name="Alvarado L."/>
            <person name="Berlin A.M."/>
            <person name="Bochicchio J."/>
            <person name="Borenstein D."/>
            <person name="Chapman S.B."/>
            <person name="Chen Z."/>
            <person name="Engels R."/>
            <person name="Freedman E."/>
            <person name="Gellesch M."/>
            <person name="Goldberg J."/>
            <person name="Griggs A."/>
            <person name="Gujja S."/>
            <person name="Heilman E.R."/>
            <person name="Heiman D.I."/>
            <person name="Hepburn T.A."/>
            <person name="Howarth C."/>
            <person name="Jen D."/>
            <person name="Larson L."/>
            <person name="Lewis B."/>
            <person name="Mehta T."/>
            <person name="Park D."/>
            <person name="Pearson M."/>
            <person name="Richards J."/>
            <person name="Roberts A."/>
            <person name="Saif S."/>
            <person name="Shea T.D."/>
            <person name="Shenoy N."/>
            <person name="Sisk P."/>
            <person name="Stolte C."/>
            <person name="Sykes S.N."/>
            <person name="Thomson T."/>
            <person name="Walk T."/>
            <person name="White J."/>
            <person name="Yandava C."/>
            <person name="Straight P."/>
            <person name="Clardy J."/>
            <person name="Hung D."/>
            <person name="Kolter R."/>
            <person name="Mekalanos J."/>
            <person name="Walker S."/>
            <person name="Walsh C.T."/>
            <person name="Wieland-Brown L.C."/>
            <person name="Haas B."/>
            <person name="Nusbaum C."/>
            <person name="Birren B."/>
        </authorList>
    </citation>
    <scope>NUCLEOTIDE SEQUENCE [LARGE SCALE GENOMIC DNA]</scope>
    <source>
        <strain evidence="12 13">ATCC 53653</strain>
    </source>
</reference>
<dbReference type="EMBL" id="GG657754">
    <property type="protein sequence ID" value="EFL27874.1"/>
    <property type="molecule type" value="Genomic_DNA"/>
</dbReference>
<dbReference type="Gene3D" id="1.20.1250.20">
    <property type="entry name" value="MFS general substrate transporter like domains"/>
    <property type="match status" value="2"/>
</dbReference>
<evidence type="ECO:0000256" key="6">
    <source>
        <dbReference type="ARBA" id="ARBA00022847"/>
    </source>
</evidence>
<sequence length="513" mass="54519">MTPMAARAISGPASHWTPTPFEKRSPDSRIRYPCCGTHEFLPPPPSGGPTAVNFLPVAVTSPMRKVVLVNSKVSEAPPPVPMSPAPKTNATKATRASIFGGLIGVFVELYDNAVYGFVAGTLAVVFFPSDAPATSVLLTFLAFAIPFFFRPLGAAVAGSWGDRIGRKKVLLVLIVLMSLSTGLVGALPSYAVAGVWAPVMLVLLRFVQGFAMGGEVGNGNSFLAEHAGEGRRGKVVAYANAATFIAMLLGTMFTALLTAVLSTSSMEAWGWRLPFLLALPLGLVGLIVRRLADESPEFAEAEEEGQVTRSPLREAFSSRENIRAMAMTVVLPLFNSSGYFILFIFMPSFMKNDMHFSALEGLLVTGIMLAVGTFAVLYAGRLSDRVGRKRMLSISAFGMVVIGFPCYWLLTQGSFAVATVGAVLMALCFAGTNGVMQVTLAELFPTRIRTVAYGFGYNIGTAIFGGAAPLLVSALIVATGSTWIPAIYLVLTSAVAGFAALRIRETAFEPLKR</sequence>
<evidence type="ECO:0000256" key="4">
    <source>
        <dbReference type="ARBA" id="ARBA00022475"/>
    </source>
</evidence>
<feature type="transmembrane region" description="Helical" evidence="10">
    <location>
        <begin position="193"/>
        <end position="214"/>
    </location>
</feature>
<evidence type="ECO:0000256" key="8">
    <source>
        <dbReference type="ARBA" id="ARBA00023136"/>
    </source>
</evidence>
<evidence type="ECO:0000256" key="7">
    <source>
        <dbReference type="ARBA" id="ARBA00022989"/>
    </source>
</evidence>
<feature type="transmembrane region" description="Helical" evidence="10">
    <location>
        <begin position="133"/>
        <end position="157"/>
    </location>
</feature>
<name>D9WMK8_9ACTN</name>
<evidence type="ECO:0000256" key="2">
    <source>
        <dbReference type="ARBA" id="ARBA00008240"/>
    </source>
</evidence>
<dbReference type="InterPro" id="IPR005829">
    <property type="entry name" value="Sugar_transporter_CS"/>
</dbReference>
<feature type="transmembrane region" description="Helical" evidence="10">
    <location>
        <begin position="102"/>
        <end position="127"/>
    </location>
</feature>
<dbReference type="InterPro" id="IPR051084">
    <property type="entry name" value="H+-coupled_symporters"/>
</dbReference>
<organism evidence="12 13">
    <name type="scientific">Streptomyces himastatinicus ATCC 53653</name>
    <dbReference type="NCBI Taxonomy" id="457427"/>
    <lineage>
        <taxon>Bacteria</taxon>
        <taxon>Bacillati</taxon>
        <taxon>Actinomycetota</taxon>
        <taxon>Actinomycetes</taxon>
        <taxon>Kitasatosporales</taxon>
        <taxon>Streptomycetaceae</taxon>
        <taxon>Streptomyces</taxon>
        <taxon>Streptomyces violaceusniger group</taxon>
    </lineage>
</organism>
<feature type="transmembrane region" description="Helical" evidence="10">
    <location>
        <begin position="416"/>
        <end position="435"/>
    </location>
</feature>
<keyword evidence="6" id="KW-0769">Symport</keyword>
<dbReference type="PROSITE" id="PS50850">
    <property type="entry name" value="MFS"/>
    <property type="match status" value="1"/>
</dbReference>
<dbReference type="GO" id="GO:0015293">
    <property type="term" value="F:symporter activity"/>
    <property type="evidence" value="ECO:0007669"/>
    <property type="project" value="UniProtKB-KW"/>
</dbReference>
<dbReference type="PANTHER" id="PTHR43528">
    <property type="entry name" value="ALPHA-KETOGLUTARATE PERMEASE"/>
    <property type="match status" value="1"/>
</dbReference>
<dbReference type="STRING" id="457427.SSOG_07588"/>
<keyword evidence="7 10" id="KW-1133">Transmembrane helix</keyword>
<keyword evidence="3" id="KW-0813">Transport</keyword>
<keyword evidence="13" id="KW-1185">Reference proteome</keyword>
<accession>D9WMK8</accession>
<comment type="similarity">
    <text evidence="2">Belongs to the major facilitator superfamily. Metabolite:H+ Symporter (MHS) family (TC 2.A.1.6) family.</text>
</comment>
<keyword evidence="5 10" id="KW-0812">Transmembrane</keyword>